<dbReference type="Proteomes" id="UP000308632">
    <property type="component" value="Unassembled WGS sequence"/>
</dbReference>
<accession>A0A4V6XZH6</accession>
<evidence type="ECO:0008006" key="3">
    <source>
        <dbReference type="Google" id="ProtNLM"/>
    </source>
</evidence>
<evidence type="ECO:0000313" key="1">
    <source>
        <dbReference type="EMBL" id="TKT05403.1"/>
    </source>
</evidence>
<name>A0A4V6XZH6_STRGB</name>
<gene>
    <name evidence="1" type="ORF">E4U92_30285</name>
</gene>
<dbReference type="EMBL" id="SZPR01000030">
    <property type="protein sequence ID" value="TKT05403.1"/>
    <property type="molecule type" value="Genomic_DNA"/>
</dbReference>
<comment type="caution">
    <text evidence="1">The sequence shown here is derived from an EMBL/GenBank/DDBJ whole genome shotgun (WGS) entry which is preliminary data.</text>
</comment>
<organism evidence="1 2">
    <name type="scientific">Streptomyces galbus</name>
    <dbReference type="NCBI Taxonomy" id="33898"/>
    <lineage>
        <taxon>Bacteria</taxon>
        <taxon>Bacillati</taxon>
        <taxon>Actinomycetota</taxon>
        <taxon>Actinomycetes</taxon>
        <taxon>Kitasatosporales</taxon>
        <taxon>Streptomycetaceae</taxon>
        <taxon>Streptomyces</taxon>
    </lineage>
</organism>
<dbReference type="RefSeq" id="WP_137303629.1">
    <property type="nucleotide sequence ID" value="NZ_BMVD01000021.1"/>
</dbReference>
<sequence>MDVGREADGFDRVPWERYGVGELPGVLRALASTDVDTSQEALEDLYGLLLDLGSTATPATVQAVPWIARLCAAGLRTSALLFFLGSVAASDQEKGIPPGAARASVTAQLPLLLPLLAHEEAEVRQLAVWAVAQCRSPENSGRALAARWEREDEPCVRRDVLFGIALLDALSARRLMPTALAAGRPDEVRIAALVVLPDTGLAWTAELTAVTVSLLPASDRIGRTPWLTDPFPDLVERLVERGRPGDAMDVVTAALRTEGEDGAGARKEAVWGARTLAEHRPEVRLRLLPDLLALVDDPGTAADLLVNAWRKEDDAVARELVHLASGEDDVLADRALSVLIAADVPEATALLARHLPDRPRALAATVVSEAGGRIRSVRPLACDPALLRAVRTRLVADGVGEEEAVYLLGLLAHWGPQARSAVPELLAVLPRFPRRVPEVLAGVAADGDRPSACCHWT</sequence>
<dbReference type="SUPFAM" id="SSF48371">
    <property type="entry name" value="ARM repeat"/>
    <property type="match status" value="1"/>
</dbReference>
<evidence type="ECO:0000313" key="2">
    <source>
        <dbReference type="Proteomes" id="UP000308632"/>
    </source>
</evidence>
<reference evidence="1 2" key="1">
    <citation type="submission" date="2019-04" db="EMBL/GenBank/DDBJ databases">
        <title>Streptomyces lasaliensis sp.nov., an Actinomycete isolated from soil which produces the polyether antibiotic lasalocid.</title>
        <authorList>
            <person name="Erwin G."/>
            <person name="Haber C."/>
        </authorList>
    </citation>
    <scope>NUCLEOTIDE SEQUENCE [LARGE SCALE GENOMIC DNA]</scope>
    <source>
        <strain evidence="1 2">DSM 40089</strain>
    </source>
</reference>
<proteinExistence type="predicted"/>
<protein>
    <recommendedName>
        <fullName evidence="3">HEAT repeat domain-containing protein</fullName>
    </recommendedName>
</protein>
<dbReference type="AlphaFoldDB" id="A0A4V6XZH6"/>
<dbReference type="InterPro" id="IPR016024">
    <property type="entry name" value="ARM-type_fold"/>
</dbReference>